<name>A0A9X1FUC4_9RHOB</name>
<dbReference type="Proteomes" id="UP001138661">
    <property type="component" value="Unassembled WGS sequence"/>
</dbReference>
<evidence type="ECO:0000313" key="3">
    <source>
        <dbReference type="Proteomes" id="UP001138661"/>
    </source>
</evidence>
<accession>A0A9X1FUC4</accession>
<dbReference type="InterPro" id="IPR011576">
    <property type="entry name" value="Pyridox_Oxase_N"/>
</dbReference>
<dbReference type="PANTHER" id="PTHR39336:SF1">
    <property type="entry name" value="PYRIDOXAMINE PHOSPHATE OXIDASE FAMILY PROTEIN (AFU_ORTHOLOGUE AFUA_6G11440)"/>
    <property type="match status" value="1"/>
</dbReference>
<organism evidence="2 3">
    <name type="scientific">Roseobacter insulae</name>
    <dbReference type="NCBI Taxonomy" id="2859783"/>
    <lineage>
        <taxon>Bacteria</taxon>
        <taxon>Pseudomonadati</taxon>
        <taxon>Pseudomonadota</taxon>
        <taxon>Alphaproteobacteria</taxon>
        <taxon>Rhodobacterales</taxon>
        <taxon>Roseobacteraceae</taxon>
        <taxon>Roseobacter</taxon>
    </lineage>
</organism>
<comment type="caution">
    <text evidence="2">The sequence shown here is derived from an EMBL/GenBank/DDBJ whole genome shotgun (WGS) entry which is preliminary data.</text>
</comment>
<gene>
    <name evidence="2" type="ORF">KX928_05620</name>
</gene>
<sequence length="182" mass="20444">MPTGSKLNRTLREFIEKQPLFFVATADRTGRVNVSPKGMKTLRVDGDNRIVWLNLSGSGNETAAHVRATGRMTLMFCAFEGDPLILRLYGQARVIHPRDPEWHALVSDFDAMAGSRQVFDLQIDLVQTSCGTGVPVMDLRRSRGEEDLVPYYDGLGKAGVEDYWRRKNVRTLDGRPTGIFED</sequence>
<dbReference type="AlphaFoldDB" id="A0A9X1FUC4"/>
<dbReference type="Pfam" id="PF01243">
    <property type="entry name" value="PNPOx_N"/>
    <property type="match status" value="1"/>
</dbReference>
<protein>
    <submittedName>
        <fullName evidence="2">Pyridoxamine 5'-phosphate oxidase family protein</fullName>
    </submittedName>
</protein>
<reference evidence="2" key="1">
    <citation type="submission" date="2021-07" db="EMBL/GenBank/DDBJ databases">
        <title>Roseobacter insulae sp. nov., isolated from a tidal flat.</title>
        <authorList>
            <person name="Park S."/>
            <person name="Yoon J.-H."/>
        </authorList>
    </citation>
    <scope>NUCLEOTIDE SEQUENCE</scope>
    <source>
        <strain evidence="2">YSTF-M11</strain>
    </source>
</reference>
<keyword evidence="3" id="KW-1185">Reference proteome</keyword>
<evidence type="ECO:0000313" key="2">
    <source>
        <dbReference type="EMBL" id="MBW4707260.1"/>
    </source>
</evidence>
<feature type="domain" description="Pyridoxamine 5'-phosphate oxidase N-terminal" evidence="1">
    <location>
        <begin position="9"/>
        <end position="129"/>
    </location>
</feature>
<dbReference type="PANTHER" id="PTHR39336">
    <property type="entry name" value="PYRIDOXAMINE PHOSPHATE OXIDASE FAMILY PROTEIN (AFU_ORTHOLOGUE AFUA_6G11440)"/>
    <property type="match status" value="1"/>
</dbReference>
<dbReference type="EMBL" id="JAHXDN010000001">
    <property type="protein sequence ID" value="MBW4707260.1"/>
    <property type="molecule type" value="Genomic_DNA"/>
</dbReference>
<proteinExistence type="predicted"/>
<dbReference type="RefSeq" id="WP_219499813.1">
    <property type="nucleotide sequence ID" value="NZ_JAHXDN010000001.1"/>
</dbReference>
<evidence type="ECO:0000259" key="1">
    <source>
        <dbReference type="Pfam" id="PF01243"/>
    </source>
</evidence>